<dbReference type="GO" id="GO:0000981">
    <property type="term" value="F:DNA-binding transcription factor activity, RNA polymerase II-specific"/>
    <property type="evidence" value="ECO:0007669"/>
    <property type="project" value="InterPro"/>
</dbReference>
<dbReference type="PANTHER" id="PTHR31845">
    <property type="entry name" value="FINGER DOMAIN PROTEIN, PUTATIVE-RELATED"/>
    <property type="match status" value="1"/>
</dbReference>
<dbReference type="Gene3D" id="4.10.240.10">
    <property type="entry name" value="Zn(2)-C6 fungal-type DNA-binding domain"/>
    <property type="match status" value="1"/>
</dbReference>
<evidence type="ECO:0000256" key="3">
    <source>
        <dbReference type="ARBA" id="ARBA00023125"/>
    </source>
</evidence>
<keyword evidence="3" id="KW-0238">DNA-binding</keyword>
<feature type="domain" description="Zn(2)-C6 fungal-type" evidence="6">
    <location>
        <begin position="9"/>
        <end position="44"/>
    </location>
</feature>
<dbReference type="Proteomes" id="UP001218188">
    <property type="component" value="Unassembled WGS sequence"/>
</dbReference>
<dbReference type="EMBL" id="JARJCM010000103">
    <property type="protein sequence ID" value="KAJ7029210.1"/>
    <property type="molecule type" value="Genomic_DNA"/>
</dbReference>
<protein>
    <recommendedName>
        <fullName evidence="6">Zn(2)-C6 fungal-type domain-containing protein</fullName>
    </recommendedName>
</protein>
<comment type="caution">
    <text evidence="7">The sequence shown here is derived from an EMBL/GenBank/DDBJ whole genome shotgun (WGS) entry which is preliminary data.</text>
</comment>
<dbReference type="Pfam" id="PF00172">
    <property type="entry name" value="Zn_clus"/>
    <property type="match status" value="1"/>
</dbReference>
<dbReference type="SMART" id="SM00066">
    <property type="entry name" value="GAL4"/>
    <property type="match status" value="1"/>
</dbReference>
<dbReference type="GO" id="GO:0000976">
    <property type="term" value="F:transcription cis-regulatory region binding"/>
    <property type="evidence" value="ECO:0007669"/>
    <property type="project" value="TreeGrafter"/>
</dbReference>
<evidence type="ECO:0000259" key="6">
    <source>
        <dbReference type="PROSITE" id="PS50048"/>
    </source>
</evidence>
<evidence type="ECO:0000256" key="2">
    <source>
        <dbReference type="ARBA" id="ARBA00023015"/>
    </source>
</evidence>
<dbReference type="GO" id="GO:0005634">
    <property type="term" value="C:nucleus"/>
    <property type="evidence" value="ECO:0007669"/>
    <property type="project" value="UniProtKB-SubCell"/>
</dbReference>
<keyword evidence="2" id="KW-0805">Transcription regulation</keyword>
<dbReference type="InterPro" id="IPR051089">
    <property type="entry name" value="prtT"/>
</dbReference>
<dbReference type="InterPro" id="IPR036864">
    <property type="entry name" value="Zn2-C6_fun-type_DNA-bd_sf"/>
</dbReference>
<reference evidence="7" key="1">
    <citation type="submission" date="2023-03" db="EMBL/GenBank/DDBJ databases">
        <title>Massive genome expansion in bonnet fungi (Mycena s.s.) driven by repeated elements and novel gene families across ecological guilds.</title>
        <authorList>
            <consortium name="Lawrence Berkeley National Laboratory"/>
            <person name="Harder C.B."/>
            <person name="Miyauchi S."/>
            <person name="Viragh M."/>
            <person name="Kuo A."/>
            <person name="Thoen E."/>
            <person name="Andreopoulos B."/>
            <person name="Lu D."/>
            <person name="Skrede I."/>
            <person name="Drula E."/>
            <person name="Henrissat B."/>
            <person name="Morin E."/>
            <person name="Kohler A."/>
            <person name="Barry K."/>
            <person name="LaButti K."/>
            <person name="Morin E."/>
            <person name="Salamov A."/>
            <person name="Lipzen A."/>
            <person name="Mereny Z."/>
            <person name="Hegedus B."/>
            <person name="Baldrian P."/>
            <person name="Stursova M."/>
            <person name="Weitz H."/>
            <person name="Taylor A."/>
            <person name="Grigoriev I.V."/>
            <person name="Nagy L.G."/>
            <person name="Martin F."/>
            <person name="Kauserud H."/>
        </authorList>
    </citation>
    <scope>NUCLEOTIDE SEQUENCE</scope>
    <source>
        <strain evidence="7">CBHHK200</strain>
    </source>
</reference>
<dbReference type="CDD" id="cd12148">
    <property type="entry name" value="fungal_TF_MHR"/>
    <property type="match status" value="1"/>
</dbReference>
<evidence type="ECO:0000256" key="4">
    <source>
        <dbReference type="ARBA" id="ARBA00023163"/>
    </source>
</evidence>
<dbReference type="InterPro" id="IPR001138">
    <property type="entry name" value="Zn2Cys6_DnaBD"/>
</dbReference>
<dbReference type="CDD" id="cd00067">
    <property type="entry name" value="GAL4"/>
    <property type="match status" value="1"/>
</dbReference>
<keyword evidence="8" id="KW-1185">Reference proteome</keyword>
<organism evidence="7 8">
    <name type="scientific">Mycena alexandri</name>
    <dbReference type="NCBI Taxonomy" id="1745969"/>
    <lineage>
        <taxon>Eukaryota</taxon>
        <taxon>Fungi</taxon>
        <taxon>Dikarya</taxon>
        <taxon>Basidiomycota</taxon>
        <taxon>Agaricomycotina</taxon>
        <taxon>Agaricomycetes</taxon>
        <taxon>Agaricomycetidae</taxon>
        <taxon>Agaricales</taxon>
        <taxon>Marasmiineae</taxon>
        <taxon>Mycenaceae</taxon>
        <taxon>Mycena</taxon>
    </lineage>
</organism>
<evidence type="ECO:0000256" key="5">
    <source>
        <dbReference type="ARBA" id="ARBA00023242"/>
    </source>
</evidence>
<dbReference type="PANTHER" id="PTHR31845:SF17">
    <property type="entry name" value="ZN(II)2CYS6 TRANSCRIPTION FACTOR (EUROFUNG)"/>
    <property type="match status" value="1"/>
</dbReference>
<dbReference type="AlphaFoldDB" id="A0AAD6WYC7"/>
<accession>A0AAD6WYC7</accession>
<proteinExistence type="predicted"/>
<keyword evidence="5" id="KW-0539">Nucleus</keyword>
<dbReference type="SUPFAM" id="SSF57701">
    <property type="entry name" value="Zn2/Cys6 DNA-binding domain"/>
    <property type="match status" value="1"/>
</dbReference>
<dbReference type="PROSITE" id="PS00463">
    <property type="entry name" value="ZN2_CY6_FUNGAL_1"/>
    <property type="match status" value="1"/>
</dbReference>
<gene>
    <name evidence="7" type="ORF">C8F04DRAFT_1116893</name>
</gene>
<comment type="subcellular location">
    <subcellularLocation>
        <location evidence="1">Nucleus</location>
    </subcellularLocation>
</comment>
<dbReference type="GO" id="GO:0008270">
    <property type="term" value="F:zinc ion binding"/>
    <property type="evidence" value="ECO:0007669"/>
    <property type="project" value="InterPro"/>
</dbReference>
<name>A0AAD6WYC7_9AGAR</name>
<keyword evidence="4" id="KW-0804">Transcription</keyword>
<evidence type="ECO:0000313" key="7">
    <source>
        <dbReference type="EMBL" id="KAJ7029210.1"/>
    </source>
</evidence>
<dbReference type="PROSITE" id="PS50048">
    <property type="entry name" value="ZN2_CY6_FUNGAL_2"/>
    <property type="match status" value="1"/>
</dbReference>
<evidence type="ECO:0000256" key="1">
    <source>
        <dbReference type="ARBA" id="ARBA00004123"/>
    </source>
</evidence>
<evidence type="ECO:0000313" key="8">
    <source>
        <dbReference type="Proteomes" id="UP001218188"/>
    </source>
</evidence>
<sequence>MLRKSKTIACTSCRKHKTRCELLDTTTIPVQCHRCTVIGLHCSYGEMLTPTVADSQQPPPANPANGQPIYSYNKPRPELPFPSRMPSSTDYIWEFVGQDRDLIDWSAPMLAIRNLAKLPPVPASSKANLSSTSSLHEISLPNILAPDQIHHLLAIFHLRYTPWLNFKLLRNPNSLLLDTVCCTIASRDADLNYTAPQPHCTSQLQGLTEDLVMRIIFNPQSAESIEAVQALLILSLWEPIDGSPDNEGRDGRVLLASAVSMAMNLRLNQASQKADALQQTALMNGGYLADEDVFALEEMREHARLWISLTNAESILCIGTGRVPLSRRSAEDRKLIEFPTIFEGLTDYRNLRLGLVAMQSTITEEGVGLRINDTSGIEDWYDEMTAILESLKRGRRFLLPLPVVLDHEHFFFHILHIYDGICRLLVFYHGYWEARAAVGHVPLGESWYNHFRPHGINVIADWGRDMIQTAEAILVYALQAELELLSTAPDVYFHMVALAAGHVVGVKFLMYRTPGGGVLLGGSDPLLRKVALHLAGAARGPGHAAQKCALLIHGMLAKWESRGASPSVFPVTASPSGFATTTRSPLSDHSSDGSSYGYMPSQFAPPELDFSMFLNSTMALEALLWPELQENEVLTAGDR</sequence>